<dbReference type="EMBL" id="AYKW01000006">
    <property type="protein sequence ID" value="PIL34172.1"/>
    <property type="molecule type" value="Genomic_DNA"/>
</dbReference>
<organism evidence="2 3">
    <name type="scientific">Ganoderma sinense ZZ0214-1</name>
    <dbReference type="NCBI Taxonomy" id="1077348"/>
    <lineage>
        <taxon>Eukaryota</taxon>
        <taxon>Fungi</taxon>
        <taxon>Dikarya</taxon>
        <taxon>Basidiomycota</taxon>
        <taxon>Agaricomycotina</taxon>
        <taxon>Agaricomycetes</taxon>
        <taxon>Polyporales</taxon>
        <taxon>Polyporaceae</taxon>
        <taxon>Ganoderma</taxon>
    </lineage>
</organism>
<evidence type="ECO:0000313" key="3">
    <source>
        <dbReference type="Proteomes" id="UP000230002"/>
    </source>
</evidence>
<keyword evidence="3" id="KW-1185">Reference proteome</keyword>
<dbReference type="AlphaFoldDB" id="A0A2G8SK92"/>
<gene>
    <name evidence="2" type="ORF">GSI_03883</name>
</gene>
<feature type="compositionally biased region" description="Polar residues" evidence="1">
    <location>
        <begin position="115"/>
        <end position="126"/>
    </location>
</feature>
<sequence>MSANNSAPPSRTQLLQTAMLASFEGKKFEDVKFWVFSRRMRSGVVDQPKSLVANNALVRKATSYFDLVLSGGFSESDLIDMDAPYPSTMRQGVDDYGYISDSDLESEDDEDLQKQPDSTGHSDYTRCNETTTSDCIKVSHPTEYRIDSTRAPGDCWWLG</sequence>
<feature type="compositionally biased region" description="Acidic residues" evidence="1">
    <location>
        <begin position="102"/>
        <end position="111"/>
    </location>
</feature>
<dbReference type="STRING" id="1077348.A0A2G8SK92"/>
<dbReference type="Proteomes" id="UP000230002">
    <property type="component" value="Unassembled WGS sequence"/>
</dbReference>
<accession>A0A2G8SK92</accession>
<dbReference type="OrthoDB" id="6359816at2759"/>
<reference evidence="2 3" key="1">
    <citation type="journal article" date="2015" name="Sci. Rep.">
        <title>Chromosome-level genome map provides insights into diverse defense mechanisms in the medicinal fungus Ganoderma sinense.</title>
        <authorList>
            <person name="Zhu Y."/>
            <person name="Xu J."/>
            <person name="Sun C."/>
            <person name="Zhou S."/>
            <person name="Xu H."/>
            <person name="Nelson D.R."/>
            <person name="Qian J."/>
            <person name="Song J."/>
            <person name="Luo H."/>
            <person name="Xiang L."/>
            <person name="Li Y."/>
            <person name="Xu Z."/>
            <person name="Ji A."/>
            <person name="Wang L."/>
            <person name="Lu S."/>
            <person name="Hayward A."/>
            <person name="Sun W."/>
            <person name="Li X."/>
            <person name="Schwartz D.C."/>
            <person name="Wang Y."/>
            <person name="Chen S."/>
        </authorList>
    </citation>
    <scope>NUCLEOTIDE SEQUENCE [LARGE SCALE GENOMIC DNA]</scope>
    <source>
        <strain evidence="2 3">ZZ0214-1</strain>
    </source>
</reference>
<protein>
    <submittedName>
        <fullName evidence="2">Uncharacterized protein</fullName>
    </submittedName>
</protein>
<feature type="region of interest" description="Disordered" evidence="1">
    <location>
        <begin position="90"/>
        <end position="126"/>
    </location>
</feature>
<proteinExistence type="predicted"/>
<comment type="caution">
    <text evidence="2">The sequence shown here is derived from an EMBL/GenBank/DDBJ whole genome shotgun (WGS) entry which is preliminary data.</text>
</comment>
<name>A0A2G8SK92_9APHY</name>
<evidence type="ECO:0000256" key="1">
    <source>
        <dbReference type="SAM" id="MobiDB-lite"/>
    </source>
</evidence>
<evidence type="ECO:0000313" key="2">
    <source>
        <dbReference type="EMBL" id="PIL34172.1"/>
    </source>
</evidence>